<dbReference type="EMBL" id="CALNXK010000825">
    <property type="protein sequence ID" value="CAH3190197.1"/>
    <property type="molecule type" value="Genomic_DNA"/>
</dbReference>
<protein>
    <submittedName>
        <fullName evidence="2">Uncharacterized protein</fullName>
    </submittedName>
</protein>
<feature type="non-terminal residue" evidence="2">
    <location>
        <position position="216"/>
    </location>
</feature>
<comment type="caution">
    <text evidence="2">The sequence shown here is derived from an EMBL/GenBank/DDBJ whole genome shotgun (WGS) entry which is preliminary data.</text>
</comment>
<feature type="compositionally biased region" description="Acidic residues" evidence="1">
    <location>
        <begin position="134"/>
        <end position="176"/>
    </location>
</feature>
<evidence type="ECO:0000256" key="1">
    <source>
        <dbReference type="SAM" id="MobiDB-lite"/>
    </source>
</evidence>
<name>A0ABN8SIF7_9CNID</name>
<accession>A0ABN8SIF7</accession>
<sequence length="216" mass="24334">EHEESESSGDESEDEEPRIKDVLSHLSRAVPEKRASDLMHSMAASKDILFWTPSGQLLRNKRTIPVTNIAELVEYVLLPHNNEVTKPRALNTFLDGLAELGIDKGLIKNKKLLSDLIEKEKGYQNVENTSDNESNNEESSSDIENQEEEEEVASENGVEEEDTQQSDNDTENDSQEIESSNPETSTTFHSKSPCEHCENSNVYGTLIMKCPKCLWH</sequence>
<feature type="non-terminal residue" evidence="2">
    <location>
        <position position="1"/>
    </location>
</feature>
<gene>
    <name evidence="2" type="ORF">PLOB_00046448</name>
</gene>
<dbReference type="Proteomes" id="UP001159405">
    <property type="component" value="Unassembled WGS sequence"/>
</dbReference>
<evidence type="ECO:0000313" key="2">
    <source>
        <dbReference type="EMBL" id="CAH3190197.1"/>
    </source>
</evidence>
<keyword evidence="3" id="KW-1185">Reference proteome</keyword>
<organism evidence="2 3">
    <name type="scientific">Porites lobata</name>
    <dbReference type="NCBI Taxonomy" id="104759"/>
    <lineage>
        <taxon>Eukaryota</taxon>
        <taxon>Metazoa</taxon>
        <taxon>Cnidaria</taxon>
        <taxon>Anthozoa</taxon>
        <taxon>Hexacorallia</taxon>
        <taxon>Scleractinia</taxon>
        <taxon>Fungiina</taxon>
        <taxon>Poritidae</taxon>
        <taxon>Porites</taxon>
    </lineage>
</organism>
<reference evidence="2 3" key="1">
    <citation type="submission" date="2022-05" db="EMBL/GenBank/DDBJ databases">
        <authorList>
            <consortium name="Genoscope - CEA"/>
            <person name="William W."/>
        </authorList>
    </citation>
    <scope>NUCLEOTIDE SEQUENCE [LARGE SCALE GENOMIC DNA]</scope>
</reference>
<feature type="compositionally biased region" description="Acidic residues" evidence="1">
    <location>
        <begin position="1"/>
        <end position="16"/>
    </location>
</feature>
<feature type="compositionally biased region" description="Polar residues" evidence="1">
    <location>
        <begin position="177"/>
        <end position="190"/>
    </location>
</feature>
<evidence type="ECO:0000313" key="3">
    <source>
        <dbReference type="Proteomes" id="UP001159405"/>
    </source>
</evidence>
<proteinExistence type="predicted"/>
<feature type="region of interest" description="Disordered" evidence="1">
    <location>
        <begin position="123"/>
        <end position="196"/>
    </location>
</feature>
<feature type="region of interest" description="Disordered" evidence="1">
    <location>
        <begin position="1"/>
        <end position="21"/>
    </location>
</feature>